<accession>A0AAD6Y4E3</accession>
<keyword evidence="2" id="KW-0723">Serine/threonine-protein kinase</keyword>
<keyword evidence="12" id="KW-1185">Reference proteome</keyword>
<evidence type="ECO:0000313" key="12">
    <source>
        <dbReference type="Proteomes" id="UP001219525"/>
    </source>
</evidence>
<keyword evidence="4" id="KW-0547">Nucleotide-binding</keyword>
<feature type="region of interest" description="Disordered" evidence="9">
    <location>
        <begin position="239"/>
        <end position="259"/>
    </location>
</feature>
<dbReference type="PROSITE" id="PS50011">
    <property type="entry name" value="PROTEIN_KINASE_DOM"/>
    <property type="match status" value="1"/>
</dbReference>
<evidence type="ECO:0000256" key="4">
    <source>
        <dbReference type="ARBA" id="ARBA00022741"/>
    </source>
</evidence>
<dbReference type="InterPro" id="IPR011009">
    <property type="entry name" value="Kinase-like_dom_sf"/>
</dbReference>
<evidence type="ECO:0000256" key="9">
    <source>
        <dbReference type="SAM" id="MobiDB-lite"/>
    </source>
</evidence>
<evidence type="ECO:0000259" key="10">
    <source>
        <dbReference type="PROSITE" id="PS50011"/>
    </source>
</evidence>
<dbReference type="GO" id="GO:0004674">
    <property type="term" value="F:protein serine/threonine kinase activity"/>
    <property type="evidence" value="ECO:0007669"/>
    <property type="project" value="UniProtKB-KW"/>
</dbReference>
<dbReference type="EMBL" id="JARJCW010000071">
    <property type="protein sequence ID" value="KAJ7198750.1"/>
    <property type="molecule type" value="Genomic_DNA"/>
</dbReference>
<name>A0AAD6Y4E3_9AGAR</name>
<evidence type="ECO:0000256" key="3">
    <source>
        <dbReference type="ARBA" id="ARBA00022679"/>
    </source>
</evidence>
<dbReference type="Gene3D" id="1.10.510.10">
    <property type="entry name" value="Transferase(Phosphotransferase) domain 1"/>
    <property type="match status" value="1"/>
</dbReference>
<evidence type="ECO:0000313" key="11">
    <source>
        <dbReference type="EMBL" id="KAJ7198750.1"/>
    </source>
</evidence>
<feature type="non-terminal residue" evidence="11">
    <location>
        <position position="259"/>
    </location>
</feature>
<comment type="catalytic activity">
    <reaction evidence="8">
        <text>L-seryl-[protein] + ATP = O-phospho-L-seryl-[protein] + ADP + H(+)</text>
        <dbReference type="Rhea" id="RHEA:17989"/>
        <dbReference type="Rhea" id="RHEA-COMP:9863"/>
        <dbReference type="Rhea" id="RHEA-COMP:11604"/>
        <dbReference type="ChEBI" id="CHEBI:15378"/>
        <dbReference type="ChEBI" id="CHEBI:29999"/>
        <dbReference type="ChEBI" id="CHEBI:30616"/>
        <dbReference type="ChEBI" id="CHEBI:83421"/>
        <dbReference type="ChEBI" id="CHEBI:456216"/>
        <dbReference type="EC" id="2.7.11.1"/>
    </reaction>
</comment>
<dbReference type="PROSITE" id="PS00108">
    <property type="entry name" value="PROTEIN_KINASE_ST"/>
    <property type="match status" value="1"/>
</dbReference>
<sequence>MKPPRLFVVRRLRDNQDLVAKVVEGAEEEKCILQYLREKDPIGRYIIPLESIASSNLGLVILLPVRASVRQLMKQSNGSGYGGRLVHFAEELIKGVAFIHRNGVAHLDIKPDNLVYTYSFRLQIIDFDVSVRVEDEYVMFCEEVGTSDYAAPEIGRGAFSPILADRWSCGKTIDELVEFDEGGGASRRERLSRFASRLMDVIPRQRPSLQEWSRFEETEGEDKDKVESLPASTIGFKRLYDESDDGSGKRSKLWMNEAR</sequence>
<comment type="caution">
    <text evidence="11">The sequence shown here is derived from an EMBL/GenBank/DDBJ whole genome shotgun (WGS) entry which is preliminary data.</text>
</comment>
<evidence type="ECO:0000256" key="5">
    <source>
        <dbReference type="ARBA" id="ARBA00022777"/>
    </source>
</evidence>
<dbReference type="PANTHER" id="PTHR43895:SF32">
    <property type="entry name" value="SERINE_THREONINE-PROTEIN KINASE CHK1"/>
    <property type="match status" value="1"/>
</dbReference>
<dbReference type="PANTHER" id="PTHR43895">
    <property type="entry name" value="CALCIUM/CALMODULIN-DEPENDENT PROTEIN KINASE KINASE-RELATED"/>
    <property type="match status" value="1"/>
</dbReference>
<dbReference type="InterPro" id="IPR008271">
    <property type="entry name" value="Ser/Thr_kinase_AS"/>
</dbReference>
<evidence type="ECO:0000256" key="2">
    <source>
        <dbReference type="ARBA" id="ARBA00022527"/>
    </source>
</evidence>
<dbReference type="SMART" id="SM00220">
    <property type="entry name" value="S_TKc"/>
    <property type="match status" value="1"/>
</dbReference>
<dbReference type="SUPFAM" id="SSF56112">
    <property type="entry name" value="Protein kinase-like (PK-like)"/>
    <property type="match status" value="1"/>
</dbReference>
<evidence type="ECO:0000256" key="7">
    <source>
        <dbReference type="ARBA" id="ARBA00047899"/>
    </source>
</evidence>
<gene>
    <name evidence="11" type="ORF">GGX14DRAFT_179968</name>
</gene>
<evidence type="ECO:0000256" key="6">
    <source>
        <dbReference type="ARBA" id="ARBA00022840"/>
    </source>
</evidence>
<feature type="domain" description="Protein kinase" evidence="10">
    <location>
        <begin position="1"/>
        <end position="259"/>
    </location>
</feature>
<protein>
    <recommendedName>
        <fullName evidence="1">non-specific serine/threonine protein kinase</fullName>
        <ecNumber evidence="1">2.7.11.1</ecNumber>
    </recommendedName>
</protein>
<keyword evidence="5 11" id="KW-0418">Kinase</keyword>
<dbReference type="GO" id="GO:0005524">
    <property type="term" value="F:ATP binding"/>
    <property type="evidence" value="ECO:0007669"/>
    <property type="project" value="UniProtKB-KW"/>
</dbReference>
<evidence type="ECO:0000256" key="1">
    <source>
        <dbReference type="ARBA" id="ARBA00012513"/>
    </source>
</evidence>
<reference evidence="11" key="1">
    <citation type="submission" date="2023-03" db="EMBL/GenBank/DDBJ databases">
        <title>Massive genome expansion in bonnet fungi (Mycena s.s.) driven by repeated elements and novel gene families across ecological guilds.</title>
        <authorList>
            <consortium name="Lawrence Berkeley National Laboratory"/>
            <person name="Harder C.B."/>
            <person name="Miyauchi S."/>
            <person name="Viragh M."/>
            <person name="Kuo A."/>
            <person name="Thoen E."/>
            <person name="Andreopoulos B."/>
            <person name="Lu D."/>
            <person name="Skrede I."/>
            <person name="Drula E."/>
            <person name="Henrissat B."/>
            <person name="Morin E."/>
            <person name="Kohler A."/>
            <person name="Barry K."/>
            <person name="LaButti K."/>
            <person name="Morin E."/>
            <person name="Salamov A."/>
            <person name="Lipzen A."/>
            <person name="Mereny Z."/>
            <person name="Hegedus B."/>
            <person name="Baldrian P."/>
            <person name="Stursova M."/>
            <person name="Weitz H."/>
            <person name="Taylor A."/>
            <person name="Grigoriev I.V."/>
            <person name="Nagy L.G."/>
            <person name="Martin F."/>
            <person name="Kauserud H."/>
        </authorList>
    </citation>
    <scope>NUCLEOTIDE SEQUENCE</scope>
    <source>
        <strain evidence="11">9144</strain>
    </source>
</reference>
<dbReference type="AlphaFoldDB" id="A0AAD6Y4E3"/>
<keyword evidence="6" id="KW-0067">ATP-binding</keyword>
<organism evidence="11 12">
    <name type="scientific">Mycena pura</name>
    <dbReference type="NCBI Taxonomy" id="153505"/>
    <lineage>
        <taxon>Eukaryota</taxon>
        <taxon>Fungi</taxon>
        <taxon>Dikarya</taxon>
        <taxon>Basidiomycota</taxon>
        <taxon>Agaricomycotina</taxon>
        <taxon>Agaricomycetes</taxon>
        <taxon>Agaricomycetidae</taxon>
        <taxon>Agaricales</taxon>
        <taxon>Marasmiineae</taxon>
        <taxon>Mycenaceae</taxon>
        <taxon>Mycena</taxon>
    </lineage>
</organism>
<evidence type="ECO:0000256" key="8">
    <source>
        <dbReference type="ARBA" id="ARBA00048679"/>
    </source>
</evidence>
<dbReference type="Pfam" id="PF00069">
    <property type="entry name" value="Pkinase"/>
    <property type="match status" value="1"/>
</dbReference>
<dbReference type="InterPro" id="IPR000719">
    <property type="entry name" value="Prot_kinase_dom"/>
</dbReference>
<comment type="catalytic activity">
    <reaction evidence="7">
        <text>L-threonyl-[protein] + ATP = O-phospho-L-threonyl-[protein] + ADP + H(+)</text>
        <dbReference type="Rhea" id="RHEA:46608"/>
        <dbReference type="Rhea" id="RHEA-COMP:11060"/>
        <dbReference type="Rhea" id="RHEA-COMP:11605"/>
        <dbReference type="ChEBI" id="CHEBI:15378"/>
        <dbReference type="ChEBI" id="CHEBI:30013"/>
        <dbReference type="ChEBI" id="CHEBI:30616"/>
        <dbReference type="ChEBI" id="CHEBI:61977"/>
        <dbReference type="ChEBI" id="CHEBI:456216"/>
        <dbReference type="EC" id="2.7.11.1"/>
    </reaction>
</comment>
<dbReference type="Proteomes" id="UP001219525">
    <property type="component" value="Unassembled WGS sequence"/>
</dbReference>
<keyword evidence="3" id="KW-0808">Transferase</keyword>
<proteinExistence type="predicted"/>
<dbReference type="EC" id="2.7.11.1" evidence="1"/>
<dbReference type="GO" id="GO:0007165">
    <property type="term" value="P:signal transduction"/>
    <property type="evidence" value="ECO:0007669"/>
    <property type="project" value="TreeGrafter"/>
</dbReference>